<dbReference type="InterPro" id="IPR023574">
    <property type="entry name" value="Ribosomal_uL4_dom_sf"/>
</dbReference>
<dbReference type="InterPro" id="IPR013005">
    <property type="entry name" value="Ribosomal_uL4-like"/>
</dbReference>
<evidence type="ECO:0000256" key="2">
    <source>
        <dbReference type="ARBA" id="ARBA00022980"/>
    </source>
</evidence>
<evidence type="ECO:0000313" key="5">
    <source>
        <dbReference type="EMBL" id="KAF8822872.1"/>
    </source>
</evidence>
<dbReference type="GO" id="GO:0005840">
    <property type="term" value="C:ribosome"/>
    <property type="evidence" value="ECO:0007669"/>
    <property type="project" value="UniProtKB-KW"/>
</dbReference>
<dbReference type="Gene3D" id="3.40.1370.10">
    <property type="match status" value="1"/>
</dbReference>
<dbReference type="Pfam" id="PF00573">
    <property type="entry name" value="Ribosomal_L4"/>
    <property type="match status" value="1"/>
</dbReference>
<comment type="caution">
    <text evidence="5">The sequence shown here is derived from an EMBL/GenBank/DDBJ whole genome shotgun (WGS) entry which is preliminary data.</text>
</comment>
<evidence type="ECO:0000256" key="1">
    <source>
        <dbReference type="ARBA" id="ARBA00010528"/>
    </source>
</evidence>
<dbReference type="Proteomes" id="UP000823046">
    <property type="component" value="Unassembled WGS sequence"/>
</dbReference>
<proteinExistence type="inferred from homology"/>
<accession>A0ABQ7JFS1</accession>
<keyword evidence="2 5" id="KW-0689">Ribosomal protein</keyword>
<dbReference type="InterPro" id="IPR002136">
    <property type="entry name" value="Ribosomal_uL4"/>
</dbReference>
<organism evidence="5 6">
    <name type="scientific">Cardiosporidium cionae</name>
    <dbReference type="NCBI Taxonomy" id="476202"/>
    <lineage>
        <taxon>Eukaryota</taxon>
        <taxon>Sar</taxon>
        <taxon>Alveolata</taxon>
        <taxon>Apicomplexa</taxon>
        <taxon>Aconoidasida</taxon>
        <taxon>Nephromycida</taxon>
        <taxon>Cardiosporidium</taxon>
    </lineage>
</organism>
<reference evidence="5 6" key="1">
    <citation type="journal article" date="2020" name="bioRxiv">
        <title>Metabolic contributions of an alphaproteobacterial endosymbiont in the apicomplexan Cardiosporidium cionae.</title>
        <authorList>
            <person name="Hunter E.S."/>
            <person name="Paight C.J."/>
            <person name="Lane C.E."/>
        </authorList>
    </citation>
    <scope>NUCLEOTIDE SEQUENCE [LARGE SCALE GENOMIC DNA]</scope>
    <source>
        <strain evidence="5">ESH_2018</strain>
    </source>
</reference>
<dbReference type="PANTHER" id="PTHR10746">
    <property type="entry name" value="50S RIBOSOMAL PROTEIN L4"/>
    <property type="match status" value="1"/>
</dbReference>
<comment type="similarity">
    <text evidence="1">Belongs to the universal ribosomal protein uL4 family.</text>
</comment>
<sequence length="491" mass="56518">MRWAPPCFSLLKTSQKLKNGEIACSVHFLANSRDPSPILLPFLSSAQTPHNLGRLYQNPLSQCRFHKTAATVQSIPAIRVPTLNDSPVIRRPGDIVNVATVIRNWWAFPAVGFNSILEILVYPFDKQMESDASLPSKEDMLVLPNAIFGLPLRPDILYLCYRFHRRAIAGYSERMQLFKWEWPGSSKKVRSQVRSGKSRMGWRKAPGKYYGVKAHPLRPFDARIKISKRTLWQGLKIMLSTKFAQNQMTVVDNFIVSSHKTKYTVDSLRRILGPRCNSALLVHAGDNDVNDNFRWAVAHIAAVRRQSVEELNTYTLLKFRQLVITEKALQKLLMEIYNYPETQGWTTKNATPDGLPAPKPTKVPGWNADWIKEKEREKAATFDREMLKEYIAKWKWTSSLKGPLKVPRNDPIKRFKLFDYSPHGIERPMNIMENIYEDSEEIGSTLSMSDFVETQKALLEQIESLEKDSSDILEDPLQVSNLQLYQHQFRR</sequence>
<protein>
    <recommendedName>
        <fullName evidence="4">Large ribosomal subunit protein uL4m</fullName>
    </recommendedName>
</protein>
<dbReference type="PANTHER" id="PTHR10746:SF6">
    <property type="entry name" value="LARGE RIBOSOMAL SUBUNIT PROTEIN UL4M"/>
    <property type="match status" value="1"/>
</dbReference>
<gene>
    <name evidence="5" type="ORF">IE077_002285</name>
</gene>
<keyword evidence="3" id="KW-0687">Ribonucleoprotein</keyword>
<dbReference type="EMBL" id="JADAQX010000018">
    <property type="protein sequence ID" value="KAF8822872.1"/>
    <property type="molecule type" value="Genomic_DNA"/>
</dbReference>
<evidence type="ECO:0000256" key="3">
    <source>
        <dbReference type="ARBA" id="ARBA00023274"/>
    </source>
</evidence>
<evidence type="ECO:0000313" key="6">
    <source>
        <dbReference type="Proteomes" id="UP000823046"/>
    </source>
</evidence>
<dbReference type="SUPFAM" id="SSF52166">
    <property type="entry name" value="Ribosomal protein L4"/>
    <property type="match status" value="1"/>
</dbReference>
<name>A0ABQ7JFS1_9APIC</name>
<keyword evidence="6" id="KW-1185">Reference proteome</keyword>
<evidence type="ECO:0000256" key="4">
    <source>
        <dbReference type="ARBA" id="ARBA00040565"/>
    </source>
</evidence>